<feature type="compositionally biased region" description="Acidic residues" evidence="1">
    <location>
        <begin position="199"/>
        <end position="212"/>
    </location>
</feature>
<feature type="region of interest" description="Disordered" evidence="1">
    <location>
        <begin position="199"/>
        <end position="248"/>
    </location>
</feature>
<organism evidence="2 3">
    <name type="scientific">Parascardovia denticolens DSM 10105 = JCM 12538</name>
    <dbReference type="NCBI Taxonomy" id="864564"/>
    <lineage>
        <taxon>Bacteria</taxon>
        <taxon>Bacillati</taxon>
        <taxon>Actinomycetota</taxon>
        <taxon>Actinomycetes</taxon>
        <taxon>Bifidobacteriales</taxon>
        <taxon>Bifidobacteriaceae</taxon>
        <taxon>Parascardovia</taxon>
    </lineage>
</organism>
<dbReference type="HOGENOM" id="CLU_521616_0_0_11"/>
<feature type="region of interest" description="Disordered" evidence="1">
    <location>
        <begin position="260"/>
        <end position="319"/>
    </location>
</feature>
<protein>
    <submittedName>
        <fullName evidence="2">Uncharacterized protein</fullName>
    </submittedName>
</protein>
<evidence type="ECO:0000313" key="3">
    <source>
        <dbReference type="Proteomes" id="UP000004946"/>
    </source>
</evidence>
<reference evidence="2 3" key="1">
    <citation type="submission" date="2010-12" db="EMBL/GenBank/DDBJ databases">
        <authorList>
            <person name="Muzny D."/>
            <person name="Qin X."/>
            <person name="Buhay C."/>
            <person name="Dugan-Rocha S."/>
            <person name="Ding Y."/>
            <person name="Chen G."/>
            <person name="Hawes A."/>
            <person name="Holder M."/>
            <person name="Jhangiani S."/>
            <person name="Johnson A."/>
            <person name="Khan Z."/>
            <person name="Li Z."/>
            <person name="Liu W."/>
            <person name="Liu X."/>
            <person name="Perez L."/>
            <person name="Shen H."/>
            <person name="Wang Q."/>
            <person name="Watt J."/>
            <person name="Xi L."/>
            <person name="Xin Y."/>
            <person name="Zhou J."/>
            <person name="Deng J."/>
            <person name="Jiang H."/>
            <person name="Liu Y."/>
            <person name="Qu J."/>
            <person name="Song X.-Z."/>
            <person name="Zhang L."/>
            <person name="Villasana D."/>
            <person name="Johnson A."/>
            <person name="Liu J."/>
            <person name="Liyanage D."/>
            <person name="Lorensuhewa L."/>
            <person name="Robinson T."/>
            <person name="Song A."/>
            <person name="Song B.-B."/>
            <person name="Dinh H."/>
            <person name="Thornton R."/>
            <person name="Coyle M."/>
            <person name="Francisco L."/>
            <person name="Jackson L."/>
            <person name="Javaid M."/>
            <person name="Korchina V."/>
            <person name="Kovar C."/>
            <person name="Mata R."/>
            <person name="Mathew T."/>
            <person name="Ngo R."/>
            <person name="Nguyen L."/>
            <person name="Nguyen N."/>
            <person name="Okwuonu G."/>
            <person name="Ongeri F."/>
            <person name="Pham C."/>
            <person name="Simmons D."/>
            <person name="Wilczek-Boney K."/>
            <person name="Hale W."/>
            <person name="Jakkamsetti A."/>
            <person name="Pham P."/>
            <person name="Ruth R."/>
            <person name="San Lucas F."/>
            <person name="Warren J."/>
            <person name="Zhang J."/>
            <person name="Zhao Z."/>
            <person name="Zhou C."/>
            <person name="Zhu D."/>
            <person name="Lee S."/>
            <person name="Bess C."/>
            <person name="Blankenburg K."/>
            <person name="Forbes L."/>
            <person name="Fu Q."/>
            <person name="Gubbala S."/>
            <person name="Hirani K."/>
            <person name="Jayaseelan J.C."/>
            <person name="Lara F."/>
            <person name="Munidasa M."/>
            <person name="Palculict T."/>
            <person name="Patil S."/>
            <person name="Pu L.-L."/>
            <person name="Saada N."/>
            <person name="Tang L."/>
            <person name="Weissenberger G."/>
            <person name="Zhu Y."/>
            <person name="Hemphill L."/>
            <person name="Shang Y."/>
            <person name="Youmans B."/>
            <person name="Ayvaz T."/>
            <person name="Ross M."/>
            <person name="Santibanez J."/>
            <person name="Aqrawi P."/>
            <person name="Gross S."/>
            <person name="Joshi V."/>
            <person name="Fowler G."/>
            <person name="Nazareth L."/>
            <person name="Reid J."/>
            <person name="Worley K."/>
            <person name="Petrosino J."/>
            <person name="Highlander S."/>
            <person name="Gibbs R."/>
        </authorList>
    </citation>
    <scope>NUCLEOTIDE SEQUENCE [LARGE SCALE GENOMIC DNA]</scope>
    <source>
        <strain evidence="2 3">DSM 10105</strain>
    </source>
</reference>
<name>E6K0J1_PARDN</name>
<feature type="compositionally biased region" description="Basic and acidic residues" evidence="1">
    <location>
        <begin position="285"/>
        <end position="317"/>
    </location>
</feature>
<sequence>MTMWNETSHDGRSFLDDRSLATDFATLVEDYQRTLRTGAPDSDKDVAGDGCVRLAGKIFGPTSFTMMIRLATLADAGDEVCRDMGEFLQSSLDMIEDKGGIGWLYRLIYVSCPSDFDPSLLHDDGSVDDILVPMAAQGRYSEEHAQDVCRVAAHVILVYGARNMEMQSAASLLLRGRYQDALDIMETRAGVFFRMEGLADDDEVEGGPDASDDSERVSEVDEAGEADGRPRIPVAGLDSLGMLDDDDDDVVPRRIQQAIARQAGADDSDLWSPASQDPTAQSSRKPSEEKSSDDLHDDRQDGHDKDYPSGPSDEKAKRLPYPQSIPFYLYTLDKVLDHLGALFPVAETKSDGSDGSAETDESAATDEGRAGIADAACGTFDQELGFLSREMDRSWEDRSYLLDQLASLVGKAMADHIVKDADDRRTGVSTCRQVLGICDTMVREEGIFAIPLLLVNASESLIDPQTDAFQPERFKALSLGYADAASVLLNWIPDPDPAMPLALLIMDGNMEGYQRQVRKEDR</sequence>
<accession>E6K0J1</accession>
<dbReference type="EMBL" id="AEON01000001">
    <property type="protein sequence ID" value="EFT83329.1"/>
    <property type="molecule type" value="Genomic_DNA"/>
</dbReference>
<gene>
    <name evidence="2" type="ORF">HMPREF0620_0334</name>
</gene>
<dbReference type="Proteomes" id="UP000004946">
    <property type="component" value="Chromosome"/>
</dbReference>
<evidence type="ECO:0000313" key="2">
    <source>
        <dbReference type="EMBL" id="EFT83329.1"/>
    </source>
</evidence>
<feature type="region of interest" description="Disordered" evidence="1">
    <location>
        <begin position="347"/>
        <end position="367"/>
    </location>
</feature>
<dbReference type="RefSeq" id="WP_006288758.1">
    <property type="nucleotide sequence ID" value="NZ_AP012333.1"/>
</dbReference>
<comment type="caution">
    <text evidence="2">The sequence shown here is derived from an EMBL/GenBank/DDBJ whole genome shotgun (WGS) entry which is preliminary data.</text>
</comment>
<keyword evidence="3" id="KW-1185">Reference proteome</keyword>
<dbReference type="AlphaFoldDB" id="E6K0J1"/>
<proteinExistence type="predicted"/>
<evidence type="ECO:0000256" key="1">
    <source>
        <dbReference type="SAM" id="MobiDB-lite"/>
    </source>
</evidence>
<feature type="compositionally biased region" description="Polar residues" evidence="1">
    <location>
        <begin position="273"/>
        <end position="284"/>
    </location>
</feature>